<keyword evidence="1" id="KW-0812">Transmembrane</keyword>
<dbReference type="Proteomes" id="UP000037392">
    <property type="component" value="Unassembled WGS sequence"/>
</dbReference>
<evidence type="ECO:0000313" key="2">
    <source>
        <dbReference type="EMBL" id="KMW08325.1"/>
    </source>
</evidence>
<name>A0A0J9DYM1_9FIRM</name>
<protein>
    <recommendedName>
        <fullName evidence="4">YcxB-like protein domain-containing protein</fullName>
    </recommendedName>
</protein>
<evidence type="ECO:0008006" key="4">
    <source>
        <dbReference type="Google" id="ProtNLM"/>
    </source>
</evidence>
<reference evidence="2 3" key="1">
    <citation type="submission" date="2011-04" db="EMBL/GenBank/DDBJ databases">
        <title>The Genome Sequence of Clostridium citroniae WAL-19142.</title>
        <authorList>
            <consortium name="The Broad Institute Genome Sequencing Platform"/>
            <person name="Earl A."/>
            <person name="Ward D."/>
            <person name="Feldgarden M."/>
            <person name="Gevers D."/>
            <person name="Warren Y.A."/>
            <person name="Tyrrell K.L."/>
            <person name="Citron D.M."/>
            <person name="Goldstein E.J."/>
            <person name="Daigneault M."/>
            <person name="Allen-Vercoe E."/>
            <person name="Young S.K."/>
            <person name="Zeng Q."/>
            <person name="Gargeya S."/>
            <person name="Fitzgerald M."/>
            <person name="Haas B."/>
            <person name="Abouelleil A."/>
            <person name="Alvarado L."/>
            <person name="Arachchi H.M."/>
            <person name="Berlin A."/>
            <person name="Brown A."/>
            <person name="Chapman S.B."/>
            <person name="Chen Z."/>
            <person name="Dunbar C."/>
            <person name="Freedman E."/>
            <person name="Gearin G."/>
            <person name="Gellesch M."/>
            <person name="Goldberg J."/>
            <person name="Griggs A."/>
            <person name="Gujja S."/>
            <person name="Heilman E.R."/>
            <person name="Heiman D."/>
            <person name="Howarth C."/>
            <person name="Larson L."/>
            <person name="Lui A."/>
            <person name="MacDonald P.J."/>
            <person name="Mehta T."/>
            <person name="Montmayeur A."/>
            <person name="Murphy C."/>
            <person name="Neiman D."/>
            <person name="Pearson M."/>
            <person name="Priest M."/>
            <person name="Roberts A."/>
            <person name="Saif S."/>
            <person name="Shea T."/>
            <person name="Shenoy N."/>
            <person name="Sisk P."/>
            <person name="Stolte C."/>
            <person name="Sykes S."/>
            <person name="White J."/>
            <person name="Yandava C."/>
            <person name="Wortman J."/>
            <person name="Nusbaum C."/>
            <person name="Birren B."/>
        </authorList>
    </citation>
    <scope>NUCLEOTIDE SEQUENCE [LARGE SCALE GENOMIC DNA]</scope>
    <source>
        <strain evidence="2 3">WAL-19142</strain>
    </source>
</reference>
<evidence type="ECO:0000256" key="1">
    <source>
        <dbReference type="SAM" id="Phobius"/>
    </source>
</evidence>
<accession>A0A0J9DYM1</accession>
<dbReference type="EMBL" id="ADLK01000089">
    <property type="protein sequence ID" value="KMW08325.1"/>
    <property type="molecule type" value="Genomic_DNA"/>
</dbReference>
<feature type="transmembrane region" description="Helical" evidence="1">
    <location>
        <begin position="28"/>
        <end position="51"/>
    </location>
</feature>
<dbReference type="AlphaFoldDB" id="A0A0J9DYM1"/>
<feature type="transmembrane region" description="Helical" evidence="1">
    <location>
        <begin position="57"/>
        <end position="81"/>
    </location>
</feature>
<comment type="caution">
    <text evidence="2">The sequence shown here is derived from an EMBL/GenBank/DDBJ whole genome shotgun (WGS) entry which is preliminary data.</text>
</comment>
<organism evidence="2 3">
    <name type="scientific">[Clostridium] citroniae WAL-19142</name>
    <dbReference type="NCBI Taxonomy" id="742734"/>
    <lineage>
        <taxon>Bacteria</taxon>
        <taxon>Bacillati</taxon>
        <taxon>Bacillota</taxon>
        <taxon>Clostridia</taxon>
        <taxon>Lachnospirales</taxon>
        <taxon>Lachnospiraceae</taxon>
        <taxon>Enterocloster</taxon>
    </lineage>
</organism>
<dbReference type="PATRIC" id="fig|742734.4.peg.788"/>
<proteinExistence type="predicted"/>
<evidence type="ECO:0000313" key="3">
    <source>
        <dbReference type="Proteomes" id="UP000037392"/>
    </source>
</evidence>
<keyword evidence="1" id="KW-1133">Transmembrane helix</keyword>
<sequence>MGMKKQIKLGFQMDGRDIRLVNGLLGKILNLGQISLSLIFSLAMTVILAISMKGSEAAAPLMIFSGLISVLFLTLLVYAAAIRPQLIQGLQSLEGQRGWVTFRNRDILVKVGNCPEVTVGYKALRGQYWCGEDYILYFDDKVFKNLLAIRIDKESFDDVYLLANVLQEHKKRFIQLKVKHKRGKEDEGKNIVQNE</sequence>
<keyword evidence="1" id="KW-0472">Membrane</keyword>
<gene>
    <name evidence="2" type="ORF">HMPREF9470_00738</name>
</gene>